<organism evidence="2 3">
    <name type="scientific">Trichostrongylus colubriformis</name>
    <name type="common">Black scour worm</name>
    <dbReference type="NCBI Taxonomy" id="6319"/>
    <lineage>
        <taxon>Eukaryota</taxon>
        <taxon>Metazoa</taxon>
        <taxon>Ecdysozoa</taxon>
        <taxon>Nematoda</taxon>
        <taxon>Chromadorea</taxon>
        <taxon>Rhabditida</taxon>
        <taxon>Rhabditina</taxon>
        <taxon>Rhabditomorpha</taxon>
        <taxon>Strongyloidea</taxon>
        <taxon>Trichostrongylidae</taxon>
        <taxon>Trichostrongylus</taxon>
    </lineage>
</organism>
<accession>A0AAN8ILM0</accession>
<gene>
    <name evidence="2" type="ORF">GCK32_015655</name>
</gene>
<feature type="region of interest" description="Disordered" evidence="1">
    <location>
        <begin position="1"/>
        <end position="36"/>
    </location>
</feature>
<dbReference type="EMBL" id="WIXE01013337">
    <property type="protein sequence ID" value="KAK5975183.1"/>
    <property type="molecule type" value="Genomic_DNA"/>
</dbReference>
<dbReference type="Proteomes" id="UP001331761">
    <property type="component" value="Unassembled WGS sequence"/>
</dbReference>
<feature type="compositionally biased region" description="Basic residues" evidence="1">
    <location>
        <begin position="289"/>
        <end position="306"/>
    </location>
</feature>
<proteinExistence type="predicted"/>
<evidence type="ECO:0000256" key="1">
    <source>
        <dbReference type="SAM" id="MobiDB-lite"/>
    </source>
</evidence>
<evidence type="ECO:0000313" key="2">
    <source>
        <dbReference type="EMBL" id="KAK5975183.1"/>
    </source>
</evidence>
<feature type="region of interest" description="Disordered" evidence="1">
    <location>
        <begin position="263"/>
        <end position="313"/>
    </location>
</feature>
<comment type="caution">
    <text evidence="2">The sequence shown here is derived from an EMBL/GenBank/DDBJ whole genome shotgun (WGS) entry which is preliminary data.</text>
</comment>
<protein>
    <submittedName>
        <fullName evidence="2">Uncharacterized protein</fullName>
    </submittedName>
</protein>
<feature type="compositionally biased region" description="Polar residues" evidence="1">
    <location>
        <begin position="1"/>
        <end position="14"/>
    </location>
</feature>
<name>A0AAN8ILM0_TRICO</name>
<dbReference type="AlphaFoldDB" id="A0AAN8ILM0"/>
<sequence>MSRSTGPTTRSQSRLAVGKDEPLPPPDGGDEPLPVIPKFTEELRSTLIDLSDTDPQAPDDNKKLVAIGILVRHYRTLRGVGVPPTLNYLPWNCNSTCFPRAIRYQRWCLMDDNSHPENLDASVVSHAAAHERVLTVDIVQQDPVHTEDPMEDEDTKFPNGDPPYFPGPANGSAAPPTPMDAKEQTPPASTRESVSSREFSHPQEPFPFAPSFPPIPADPAPRPLASLVHPPCSPPQWVIARTGVSRRARRAYCFSVADAERYSEPLRPQRRAAHDPSAPSPPPRWSRGINRRALRRRPNSPPRRKLAPLQGTSGEIGDNIFLRRLRRIIPMT</sequence>
<evidence type="ECO:0000313" key="3">
    <source>
        <dbReference type="Proteomes" id="UP001331761"/>
    </source>
</evidence>
<keyword evidence="3" id="KW-1185">Reference proteome</keyword>
<feature type="region of interest" description="Disordered" evidence="1">
    <location>
        <begin position="141"/>
        <end position="207"/>
    </location>
</feature>
<reference evidence="2 3" key="1">
    <citation type="submission" date="2019-10" db="EMBL/GenBank/DDBJ databases">
        <title>Assembly and Annotation for the nematode Trichostrongylus colubriformis.</title>
        <authorList>
            <person name="Martin J."/>
        </authorList>
    </citation>
    <scope>NUCLEOTIDE SEQUENCE [LARGE SCALE GENOMIC DNA]</scope>
    <source>
        <strain evidence="2">G859</strain>
        <tissue evidence="2">Whole worm</tissue>
    </source>
</reference>